<proteinExistence type="predicted"/>
<evidence type="ECO:0000313" key="1">
    <source>
        <dbReference type="EMBL" id="QEX17747.1"/>
    </source>
</evidence>
<name>A0A5J6MKN7_9PROT</name>
<dbReference type="Pfam" id="PF03928">
    <property type="entry name" value="HbpS-like"/>
    <property type="match status" value="1"/>
</dbReference>
<evidence type="ECO:0000313" key="2">
    <source>
        <dbReference type="Proteomes" id="UP000326202"/>
    </source>
</evidence>
<keyword evidence="2" id="KW-1185">Reference proteome</keyword>
<dbReference type="Proteomes" id="UP000326202">
    <property type="component" value="Chromosome"/>
</dbReference>
<dbReference type="InterPro" id="IPR052517">
    <property type="entry name" value="GlcG_carb_metab_protein"/>
</dbReference>
<dbReference type="PANTHER" id="PTHR34309">
    <property type="entry name" value="SLR1406 PROTEIN"/>
    <property type="match status" value="1"/>
</dbReference>
<dbReference type="AlphaFoldDB" id="A0A5J6MKN7"/>
<accession>A0A5J6MKN7</accession>
<protein>
    <recommendedName>
        <fullName evidence="3">PduO protein</fullName>
    </recommendedName>
</protein>
<dbReference type="InterPro" id="IPR038084">
    <property type="entry name" value="PduO/GlcC-like_sf"/>
</dbReference>
<dbReference type="PANTHER" id="PTHR34309:SF1">
    <property type="entry name" value="PROTEIN GLCG"/>
    <property type="match status" value="1"/>
</dbReference>
<dbReference type="InterPro" id="IPR005624">
    <property type="entry name" value="PduO/GlcC-like"/>
</dbReference>
<dbReference type="KEGG" id="htq:FRZ44_30500"/>
<dbReference type="EMBL" id="CP042906">
    <property type="protein sequence ID" value="QEX17747.1"/>
    <property type="molecule type" value="Genomic_DNA"/>
</dbReference>
<gene>
    <name evidence="1" type="ORF">FRZ44_30500</name>
</gene>
<evidence type="ECO:0008006" key="3">
    <source>
        <dbReference type="Google" id="ProtNLM"/>
    </source>
</evidence>
<dbReference type="SUPFAM" id="SSF143744">
    <property type="entry name" value="GlcG-like"/>
    <property type="match status" value="1"/>
</dbReference>
<sequence length="136" mass="13855">MSEITADRALKGIAAAIAKAKEIGSAHSIAIVDAGRNLVAFHRMDNALLASIEISQGKAYTSRSLNMKTGDVTQYVQPGGPFYAMETSHRTPMVVFGGGLPVEIGGKVVGAVGVAGGMIDQDVSVAEAALAAIAKG</sequence>
<dbReference type="OrthoDB" id="9815321at2"/>
<organism evidence="1 2">
    <name type="scientific">Hypericibacter terrae</name>
    <dbReference type="NCBI Taxonomy" id="2602015"/>
    <lineage>
        <taxon>Bacteria</taxon>
        <taxon>Pseudomonadati</taxon>
        <taxon>Pseudomonadota</taxon>
        <taxon>Alphaproteobacteria</taxon>
        <taxon>Rhodospirillales</taxon>
        <taxon>Dongiaceae</taxon>
        <taxon>Hypericibacter</taxon>
    </lineage>
</organism>
<dbReference type="RefSeq" id="WP_151177974.1">
    <property type="nucleotide sequence ID" value="NZ_CP042906.1"/>
</dbReference>
<reference evidence="1 2" key="1">
    <citation type="submission" date="2019-08" db="EMBL/GenBank/DDBJ databases">
        <title>Hyperibacter terrae gen. nov., sp. nov. and Hyperibacter viscosus sp. nov., two new members in the family Rhodospirillaceae isolated from the rhizosphere of Hypericum perforatum.</title>
        <authorList>
            <person name="Noviana Z."/>
        </authorList>
    </citation>
    <scope>NUCLEOTIDE SEQUENCE [LARGE SCALE GENOMIC DNA]</scope>
    <source>
        <strain evidence="1 2">R5913</strain>
    </source>
</reference>
<dbReference type="Gene3D" id="3.30.450.150">
    <property type="entry name" value="Haem-degrading domain"/>
    <property type="match status" value="1"/>
</dbReference>